<accession>A0A8J7M8N8</accession>
<gene>
    <name evidence="2" type="ORF">H0I76_15715</name>
</gene>
<protein>
    <submittedName>
        <fullName evidence="2">PIN domain-containing protein</fullName>
    </submittedName>
</protein>
<dbReference type="InterPro" id="IPR002716">
    <property type="entry name" value="PIN_dom"/>
</dbReference>
<feature type="domain" description="PIN" evidence="1">
    <location>
        <begin position="7"/>
        <end position="109"/>
    </location>
</feature>
<sequence>MINDYTVVLDADVLVGSFRRHLLLNLARGGLFRPVWSETILQEVVATLERDNGDGQRVRRQLEQMFPGAAADESYIHLVRKIQLADENDRHIVAAALAENADAICTLNARDFGWSAVEVVSPDKLIADTCDIAMPQAVNALAEMRRQMTSVHDGEGFVDRMKSQGLIETERLFRPLVDRL</sequence>
<organism evidence="2 3">
    <name type="scientific">Thermohalobaculum xanthum</name>
    <dbReference type="NCBI Taxonomy" id="2753746"/>
    <lineage>
        <taxon>Bacteria</taxon>
        <taxon>Pseudomonadati</taxon>
        <taxon>Pseudomonadota</taxon>
        <taxon>Alphaproteobacteria</taxon>
        <taxon>Rhodobacterales</taxon>
        <taxon>Paracoccaceae</taxon>
        <taxon>Thermohalobaculum</taxon>
    </lineage>
</organism>
<dbReference type="RefSeq" id="WP_200611784.1">
    <property type="nucleotide sequence ID" value="NZ_JAEHHL010000009.1"/>
</dbReference>
<evidence type="ECO:0000259" key="1">
    <source>
        <dbReference type="Pfam" id="PF13470"/>
    </source>
</evidence>
<dbReference type="InterPro" id="IPR029060">
    <property type="entry name" value="PIN-like_dom_sf"/>
</dbReference>
<comment type="caution">
    <text evidence="2">The sequence shown here is derived from an EMBL/GenBank/DDBJ whole genome shotgun (WGS) entry which is preliminary data.</text>
</comment>
<dbReference type="Proteomes" id="UP000655420">
    <property type="component" value="Unassembled WGS sequence"/>
</dbReference>
<keyword evidence="3" id="KW-1185">Reference proteome</keyword>
<name>A0A8J7M8N8_9RHOB</name>
<evidence type="ECO:0000313" key="3">
    <source>
        <dbReference type="Proteomes" id="UP000655420"/>
    </source>
</evidence>
<reference evidence="2" key="1">
    <citation type="submission" date="2020-12" db="EMBL/GenBank/DDBJ databases">
        <title>Bacterial taxonomy.</title>
        <authorList>
            <person name="Pan X."/>
        </authorList>
    </citation>
    <scope>NUCLEOTIDE SEQUENCE</scope>
    <source>
        <strain evidence="2">M0105</strain>
    </source>
</reference>
<proteinExistence type="predicted"/>
<evidence type="ECO:0000313" key="2">
    <source>
        <dbReference type="EMBL" id="MBK0400646.1"/>
    </source>
</evidence>
<dbReference type="SUPFAM" id="SSF88723">
    <property type="entry name" value="PIN domain-like"/>
    <property type="match status" value="1"/>
</dbReference>
<dbReference type="EMBL" id="JAEHHL010000009">
    <property type="protein sequence ID" value="MBK0400646.1"/>
    <property type="molecule type" value="Genomic_DNA"/>
</dbReference>
<dbReference type="Pfam" id="PF13470">
    <property type="entry name" value="PIN_3"/>
    <property type="match status" value="1"/>
</dbReference>
<dbReference type="AlphaFoldDB" id="A0A8J7M8N8"/>